<feature type="compositionally biased region" description="Polar residues" evidence="1">
    <location>
        <begin position="73"/>
        <end position="86"/>
    </location>
</feature>
<sequence length="172" mass="17844">MGIGHTHHLHLCVSNSCRLGGLHDSPGDSQPTTHAAPAVSAAGLLTVLKVALIQSCVDPPQRGLPVRGEALGSSKSRSTLGSTGTATPPLHPGSQARSRPPAAGMHLLPMLGLCGLNAKRKVSVGTPDAIRNYVVGSWFPGIPAAIMEELEANLTLEEIRKALHTLPRGKTP</sequence>
<dbReference type="AlphaFoldDB" id="A0AAV7NCH0"/>
<dbReference type="Proteomes" id="UP001066276">
    <property type="component" value="Chromosome 9"/>
</dbReference>
<keyword evidence="3" id="KW-1185">Reference proteome</keyword>
<evidence type="ECO:0000313" key="3">
    <source>
        <dbReference type="Proteomes" id="UP001066276"/>
    </source>
</evidence>
<reference evidence="2" key="1">
    <citation type="journal article" date="2022" name="bioRxiv">
        <title>Sequencing and chromosome-scale assembly of the giantPleurodeles waltlgenome.</title>
        <authorList>
            <person name="Brown T."/>
            <person name="Elewa A."/>
            <person name="Iarovenko S."/>
            <person name="Subramanian E."/>
            <person name="Araus A.J."/>
            <person name="Petzold A."/>
            <person name="Susuki M."/>
            <person name="Suzuki K.-i.T."/>
            <person name="Hayashi T."/>
            <person name="Toyoda A."/>
            <person name="Oliveira C."/>
            <person name="Osipova E."/>
            <person name="Leigh N.D."/>
            <person name="Simon A."/>
            <person name="Yun M.H."/>
        </authorList>
    </citation>
    <scope>NUCLEOTIDE SEQUENCE</scope>
    <source>
        <strain evidence="2">20211129_DDA</strain>
        <tissue evidence="2">Liver</tissue>
    </source>
</reference>
<organism evidence="2 3">
    <name type="scientific">Pleurodeles waltl</name>
    <name type="common">Iberian ribbed newt</name>
    <dbReference type="NCBI Taxonomy" id="8319"/>
    <lineage>
        <taxon>Eukaryota</taxon>
        <taxon>Metazoa</taxon>
        <taxon>Chordata</taxon>
        <taxon>Craniata</taxon>
        <taxon>Vertebrata</taxon>
        <taxon>Euteleostomi</taxon>
        <taxon>Amphibia</taxon>
        <taxon>Batrachia</taxon>
        <taxon>Caudata</taxon>
        <taxon>Salamandroidea</taxon>
        <taxon>Salamandridae</taxon>
        <taxon>Pleurodelinae</taxon>
        <taxon>Pleurodeles</taxon>
    </lineage>
</organism>
<gene>
    <name evidence="2" type="ORF">NDU88_008224</name>
</gene>
<name>A0AAV7NCH0_PLEWA</name>
<feature type="region of interest" description="Disordered" evidence="1">
    <location>
        <begin position="63"/>
        <end position="102"/>
    </location>
</feature>
<evidence type="ECO:0000313" key="2">
    <source>
        <dbReference type="EMBL" id="KAJ1110878.1"/>
    </source>
</evidence>
<proteinExistence type="predicted"/>
<dbReference type="EMBL" id="JANPWB010000013">
    <property type="protein sequence ID" value="KAJ1110878.1"/>
    <property type="molecule type" value="Genomic_DNA"/>
</dbReference>
<accession>A0AAV7NCH0</accession>
<protein>
    <submittedName>
        <fullName evidence="2">Uncharacterized protein</fullName>
    </submittedName>
</protein>
<comment type="caution">
    <text evidence="2">The sequence shown here is derived from an EMBL/GenBank/DDBJ whole genome shotgun (WGS) entry which is preliminary data.</text>
</comment>
<evidence type="ECO:0000256" key="1">
    <source>
        <dbReference type="SAM" id="MobiDB-lite"/>
    </source>
</evidence>